<sequence length="308" mass="34338">MGAIAVAGGTGSVGRTIAEALIEHGKHQVIVLSRKTPSGGDVFKILQVDYNHIESTASAFEAANIDTVICAFGMVSDESSDTQIKLVRAADRSKCTRRFVVSEFDMLFKEEHISYIPTAKWAFDALRVIKTTSLKHTRVVNGMFLDYYGLPHWKSYLKPWVNAVNVQRKWAVIPGDGEMPVSFITTQDLGRFVARLMDLEEWPRVSCIAGVTASFNEILKLAEAARGDKFMVKYEDLQTLRKGKISFPEFEDAGFEASEQSDEAIFALFHRVAATGGYFVPPDTALDDRFPDVKVTTAEEVLNVWRNQ</sequence>
<reference evidence="1 2" key="1">
    <citation type="journal article" date="2023" name="ACS Omega">
        <title>Identification of the Neoaspergillic Acid Biosynthesis Gene Cluster by Establishing an In Vitro CRISPR-Ribonucleoprotein Genetic System in Aspergillus melleus.</title>
        <authorList>
            <person name="Yuan B."/>
            <person name="Grau M.F."/>
            <person name="Murata R.M."/>
            <person name="Torok T."/>
            <person name="Venkateswaran K."/>
            <person name="Stajich J.E."/>
            <person name="Wang C.C.C."/>
        </authorList>
    </citation>
    <scope>NUCLEOTIDE SEQUENCE [LARGE SCALE GENOMIC DNA]</scope>
    <source>
        <strain evidence="1 2">IMV 1140</strain>
    </source>
</reference>
<dbReference type="EMBL" id="JAOPJF010000019">
    <property type="protein sequence ID" value="KAK1146220.1"/>
    <property type="molecule type" value="Genomic_DNA"/>
</dbReference>
<evidence type="ECO:0000313" key="2">
    <source>
        <dbReference type="Proteomes" id="UP001177260"/>
    </source>
</evidence>
<organism evidence="1 2">
    <name type="scientific">Aspergillus melleus</name>
    <dbReference type="NCBI Taxonomy" id="138277"/>
    <lineage>
        <taxon>Eukaryota</taxon>
        <taxon>Fungi</taxon>
        <taxon>Dikarya</taxon>
        <taxon>Ascomycota</taxon>
        <taxon>Pezizomycotina</taxon>
        <taxon>Eurotiomycetes</taxon>
        <taxon>Eurotiomycetidae</taxon>
        <taxon>Eurotiales</taxon>
        <taxon>Aspergillaceae</taxon>
        <taxon>Aspergillus</taxon>
        <taxon>Aspergillus subgen. Circumdati</taxon>
    </lineage>
</organism>
<gene>
    <name evidence="1" type="ORF">N8T08_003310</name>
</gene>
<evidence type="ECO:0000313" key="1">
    <source>
        <dbReference type="EMBL" id="KAK1146220.1"/>
    </source>
</evidence>
<keyword evidence="2" id="KW-1185">Reference proteome</keyword>
<dbReference type="Proteomes" id="UP001177260">
    <property type="component" value="Unassembled WGS sequence"/>
</dbReference>
<proteinExistence type="predicted"/>
<accession>A0ACC3B730</accession>
<name>A0ACC3B730_9EURO</name>
<protein>
    <submittedName>
        <fullName evidence="1">Uncharacterized protein</fullName>
    </submittedName>
</protein>
<comment type="caution">
    <text evidence="1">The sequence shown here is derived from an EMBL/GenBank/DDBJ whole genome shotgun (WGS) entry which is preliminary data.</text>
</comment>